<accession>A0A1A9ZUF2</accession>
<dbReference type="EnsemblMetazoa" id="GPAI025423-RA">
    <property type="protein sequence ID" value="GPAI025423-PA"/>
    <property type="gene ID" value="GPAI025423"/>
</dbReference>
<name>A0A1A9ZUF2_GLOPL</name>
<protein>
    <submittedName>
        <fullName evidence="1">Uncharacterized protein</fullName>
    </submittedName>
</protein>
<reference evidence="2" key="1">
    <citation type="submission" date="2014-03" db="EMBL/GenBank/DDBJ databases">
        <authorList>
            <person name="Aksoy S."/>
            <person name="Warren W."/>
            <person name="Wilson R.K."/>
        </authorList>
    </citation>
    <scope>NUCLEOTIDE SEQUENCE [LARGE SCALE GENOMIC DNA]</scope>
    <source>
        <strain evidence="2">IAEA</strain>
    </source>
</reference>
<organism evidence="1 2">
    <name type="scientific">Glossina pallidipes</name>
    <name type="common">Tsetse fly</name>
    <dbReference type="NCBI Taxonomy" id="7398"/>
    <lineage>
        <taxon>Eukaryota</taxon>
        <taxon>Metazoa</taxon>
        <taxon>Ecdysozoa</taxon>
        <taxon>Arthropoda</taxon>
        <taxon>Hexapoda</taxon>
        <taxon>Insecta</taxon>
        <taxon>Pterygota</taxon>
        <taxon>Neoptera</taxon>
        <taxon>Endopterygota</taxon>
        <taxon>Diptera</taxon>
        <taxon>Brachycera</taxon>
        <taxon>Muscomorpha</taxon>
        <taxon>Hippoboscoidea</taxon>
        <taxon>Glossinidae</taxon>
        <taxon>Glossina</taxon>
    </lineage>
</organism>
<dbReference type="Proteomes" id="UP000092445">
    <property type="component" value="Unassembled WGS sequence"/>
</dbReference>
<dbReference type="STRING" id="7398.A0A1A9ZUF2"/>
<dbReference type="VEuPathDB" id="VectorBase:GPAI025423"/>
<keyword evidence="2" id="KW-1185">Reference proteome</keyword>
<evidence type="ECO:0000313" key="2">
    <source>
        <dbReference type="Proteomes" id="UP000092445"/>
    </source>
</evidence>
<proteinExistence type="predicted"/>
<dbReference type="AlphaFoldDB" id="A0A1A9ZUF2"/>
<evidence type="ECO:0000313" key="1">
    <source>
        <dbReference type="EnsemblMetazoa" id="GPAI025423-PA"/>
    </source>
</evidence>
<sequence length="325" mass="37855">MHYCHGCPPYNDLVVVNAATLLLSEESFNADQIYKFVQESCDTIKDLLINDWLPRCADMMDVMRKTWKDLIPMTGAYGGRAGILFRCVHALMSHHLECLITRSLEYLYRTLCAYTDGNSIEKYNVFDPKLKRRPLMTLIVSVVGAHFDNPTAADWSREHKIPGIYREDEDDASPFYKRSSTYAALGMEQIIEPEPIIEFLQFNWGKLHIFPYIDDLPELFIDLFKMILRVGYNIPRLEFVMSKDPDTLGYLHSIHEDHPDMLVLYENVRDIINKNWSGPVTYLFPVYKYYYALLSNRLMPIVEKIYTQYTLPDLPMEISREASSS</sequence>
<reference evidence="1" key="2">
    <citation type="submission" date="2020-05" db="UniProtKB">
        <authorList>
            <consortium name="EnsemblMetazoa"/>
        </authorList>
    </citation>
    <scope>IDENTIFICATION</scope>
    <source>
        <strain evidence="1">IAEA</strain>
    </source>
</reference>